<gene>
    <name evidence="1" type="ORF">BZ274_09955</name>
</gene>
<dbReference type="AlphaFoldDB" id="A0A690LHP2"/>
<name>A0A690LHP2_CAMCO</name>
<evidence type="ECO:0000313" key="1">
    <source>
        <dbReference type="EMBL" id="EAJ9198469.1"/>
    </source>
</evidence>
<comment type="caution">
    <text evidence="1">The sequence shown here is derived from an EMBL/GenBank/DDBJ whole genome shotgun (WGS) entry which is preliminary data.</text>
</comment>
<protein>
    <submittedName>
        <fullName evidence="1">Uncharacterized protein</fullName>
    </submittedName>
</protein>
<proteinExistence type="predicted"/>
<sequence>MLVEIYLELKKYNQTPKLIIEDFKFDKEDIFEELFYILGNLGVLSIETIQARVATFIKTLGGEPSLLLEKF</sequence>
<organism evidence="1 2">
    <name type="scientific">Campylobacter coli</name>
    <dbReference type="NCBI Taxonomy" id="195"/>
    <lineage>
        <taxon>Bacteria</taxon>
        <taxon>Pseudomonadati</taxon>
        <taxon>Campylobacterota</taxon>
        <taxon>Epsilonproteobacteria</taxon>
        <taxon>Campylobacterales</taxon>
        <taxon>Campylobacteraceae</taxon>
        <taxon>Campylobacter</taxon>
    </lineage>
</organism>
<dbReference type="EMBL" id="AACBVJ010000079">
    <property type="protein sequence ID" value="EAJ9198469.1"/>
    <property type="molecule type" value="Genomic_DNA"/>
</dbReference>
<evidence type="ECO:0000313" key="2">
    <source>
        <dbReference type="Proteomes" id="UP000382436"/>
    </source>
</evidence>
<dbReference type="Proteomes" id="UP000382436">
    <property type="component" value="Unassembled WGS sequence"/>
</dbReference>
<accession>A0A690LHP2</accession>
<reference evidence="1 2" key="1">
    <citation type="submission" date="2018-05" db="EMBL/GenBank/DDBJ databases">
        <authorList>
            <consortium name="PulseNet: The National Subtyping Network for Foodborne Disease Surveillance"/>
            <person name="Tarr C.L."/>
            <person name="Trees E."/>
            <person name="Katz L.S."/>
            <person name="Carleton-Romer H.A."/>
            <person name="Stroika S."/>
            <person name="Kucerova Z."/>
            <person name="Roache K.F."/>
            <person name="Sabol A.L."/>
            <person name="Besser J."/>
            <person name="Gerner-Smidt P."/>
        </authorList>
    </citation>
    <scope>NUCLEOTIDE SEQUENCE [LARGE SCALE GENOMIC DNA]</scope>
    <source>
        <strain evidence="1 2">PNUSAC001435</strain>
    </source>
</reference>